<name>A0A6C0J3G4_9ZZZZ</name>
<accession>A0A6C0J3G4</accession>
<organism evidence="1">
    <name type="scientific">viral metagenome</name>
    <dbReference type="NCBI Taxonomy" id="1070528"/>
    <lineage>
        <taxon>unclassified sequences</taxon>
        <taxon>metagenomes</taxon>
        <taxon>organismal metagenomes</taxon>
    </lineage>
</organism>
<dbReference type="AlphaFoldDB" id="A0A6C0J3G4"/>
<reference evidence="1" key="1">
    <citation type="journal article" date="2020" name="Nature">
        <title>Giant virus diversity and host interactions through global metagenomics.</title>
        <authorList>
            <person name="Schulz F."/>
            <person name="Roux S."/>
            <person name="Paez-Espino D."/>
            <person name="Jungbluth S."/>
            <person name="Walsh D.A."/>
            <person name="Denef V.J."/>
            <person name="McMahon K.D."/>
            <person name="Konstantinidis K.T."/>
            <person name="Eloe-Fadrosh E.A."/>
            <person name="Kyrpides N.C."/>
            <person name="Woyke T."/>
        </authorList>
    </citation>
    <scope>NUCLEOTIDE SEQUENCE</scope>
    <source>
        <strain evidence="1">GVMAG-M-3300025860-12</strain>
    </source>
</reference>
<dbReference type="EMBL" id="MN740324">
    <property type="protein sequence ID" value="QHU00209.1"/>
    <property type="molecule type" value="Genomic_DNA"/>
</dbReference>
<protein>
    <submittedName>
        <fullName evidence="1">Uncharacterized protein</fullName>
    </submittedName>
</protein>
<proteinExistence type="predicted"/>
<sequence length="197" mass="23481">MIKDTRKLKQLGNEVKPGELFLHPTLLTLQINDDKKSIIPSELNIKDNKIYLNYGGKIKSEFKNLSKQELQSITSIPEIIYNDVYILYLYQINNLENLQNFIDNEIKKKTRYTTVNRVINIYLINKYNNFKNNYSSLINIYFKICKNYWTKINIEDSRLKDYIEAFLNSFFRTTNYNDFHLDCGTSLKSYLKNKIKI</sequence>
<evidence type="ECO:0000313" key="1">
    <source>
        <dbReference type="EMBL" id="QHU00209.1"/>
    </source>
</evidence>